<evidence type="ECO:0008006" key="3">
    <source>
        <dbReference type="Google" id="ProtNLM"/>
    </source>
</evidence>
<protein>
    <recommendedName>
        <fullName evidence="3">Lipoprotein</fullName>
    </recommendedName>
</protein>
<keyword evidence="2" id="KW-1185">Reference proteome</keyword>
<proteinExistence type="predicted"/>
<reference evidence="1 2" key="1">
    <citation type="submission" date="2020-09" db="EMBL/GenBank/DDBJ databases">
        <title>The genome sequence of type strain Labrenzia polysiphoniae KACC 19711.</title>
        <authorList>
            <person name="Liu Y."/>
        </authorList>
    </citation>
    <scope>NUCLEOTIDE SEQUENCE [LARGE SCALE GENOMIC DNA]</scope>
    <source>
        <strain evidence="1 2">KACC 19711</strain>
    </source>
</reference>
<sequence length="68" mass="7730">MSCELTRRSAKLALAISLLGLTALTGCRESEENRVITLEKGVYHGQQDHALTEEQRRELRARGMKQQF</sequence>
<dbReference type="RefSeq" id="WP_192106788.1">
    <property type="nucleotide sequence ID" value="NZ_JACYXJ010000001.1"/>
</dbReference>
<name>A0ABR9C555_9HYPH</name>
<dbReference type="Proteomes" id="UP000615687">
    <property type="component" value="Unassembled WGS sequence"/>
</dbReference>
<gene>
    <name evidence="1" type="ORF">IG617_01810</name>
</gene>
<comment type="caution">
    <text evidence="1">The sequence shown here is derived from an EMBL/GenBank/DDBJ whole genome shotgun (WGS) entry which is preliminary data.</text>
</comment>
<evidence type="ECO:0000313" key="1">
    <source>
        <dbReference type="EMBL" id="MBD8875011.1"/>
    </source>
</evidence>
<accession>A0ABR9C555</accession>
<dbReference type="PROSITE" id="PS51257">
    <property type="entry name" value="PROKAR_LIPOPROTEIN"/>
    <property type="match status" value="1"/>
</dbReference>
<evidence type="ECO:0000313" key="2">
    <source>
        <dbReference type="Proteomes" id="UP000615687"/>
    </source>
</evidence>
<dbReference type="EMBL" id="JACYXJ010000001">
    <property type="protein sequence ID" value="MBD8875011.1"/>
    <property type="molecule type" value="Genomic_DNA"/>
</dbReference>
<organism evidence="1 2">
    <name type="scientific">Roseibium polysiphoniae</name>
    <dbReference type="NCBI Taxonomy" id="2571221"/>
    <lineage>
        <taxon>Bacteria</taxon>
        <taxon>Pseudomonadati</taxon>
        <taxon>Pseudomonadota</taxon>
        <taxon>Alphaproteobacteria</taxon>
        <taxon>Hyphomicrobiales</taxon>
        <taxon>Stappiaceae</taxon>
        <taxon>Roseibium</taxon>
    </lineage>
</organism>